<dbReference type="OrthoDB" id="9770681at2"/>
<sequence>MTLDPLAGDLYRMQDLLDPEEREILERVRAFLQAEVAPIANDCWARAEFPHHLVKGYGDLGIAGLAYEECPGETPSSLLSGFLALEMARTDPSMATFFGVHTGLAMGSIAHCGSREQRLRWLPDMGLLTRIGAFALTEPTGGSDVSHGMRTTARRDGDVWVLNGSKRWIGNGTFADLTVVWARDADGGAVRGFVVEKGTPGFTATKIENKIALRTVQNADLTFTDCRVPETDRLARADGFRDTAHILRRTRSGVAWQAVGVMLAAYEIARDYAVEREQFGRPIAKFQLVQDLLVKMLGNATACLGMVVRLAQLQDAGSYRDEHSALAKAYCTTRMRETVGWARELMAGNGIVLDYDIGRFVADSEALYSYEGTREINTLIVGRAVTGQSAFV</sequence>
<accession>A0A365H203</accession>
<keyword evidence="4 5" id="KW-0274">FAD</keyword>
<dbReference type="InterPro" id="IPR009100">
    <property type="entry name" value="AcylCoA_DH/oxidase_NM_dom_sf"/>
</dbReference>
<evidence type="ECO:0000256" key="4">
    <source>
        <dbReference type="ARBA" id="ARBA00022827"/>
    </source>
</evidence>
<proteinExistence type="inferred from homology"/>
<evidence type="ECO:0000259" key="8">
    <source>
        <dbReference type="Pfam" id="PF02771"/>
    </source>
</evidence>
<dbReference type="InterPro" id="IPR013786">
    <property type="entry name" value="AcylCoA_DH/ox_N"/>
</dbReference>
<evidence type="ECO:0000256" key="5">
    <source>
        <dbReference type="RuleBase" id="RU362125"/>
    </source>
</evidence>
<dbReference type="PANTHER" id="PTHR43188">
    <property type="entry name" value="ACYL-COENZYME A OXIDASE"/>
    <property type="match status" value="1"/>
</dbReference>
<dbReference type="InterPro" id="IPR006091">
    <property type="entry name" value="Acyl-CoA_Oxase/DH_mid-dom"/>
</dbReference>
<dbReference type="RefSeq" id="WP_111870734.1">
    <property type="nucleotide sequence ID" value="NZ_QLYX01000014.1"/>
</dbReference>
<dbReference type="Pfam" id="PF02770">
    <property type="entry name" value="Acyl-CoA_dh_M"/>
    <property type="match status" value="1"/>
</dbReference>
<evidence type="ECO:0000313" key="9">
    <source>
        <dbReference type="EMBL" id="RAY12243.1"/>
    </source>
</evidence>
<dbReference type="AlphaFoldDB" id="A0A365H203"/>
<dbReference type="GO" id="GO:0003995">
    <property type="term" value="F:acyl-CoA dehydrogenase activity"/>
    <property type="evidence" value="ECO:0007669"/>
    <property type="project" value="InterPro"/>
</dbReference>
<dbReference type="Gene3D" id="1.10.540.10">
    <property type="entry name" value="Acyl-CoA dehydrogenase/oxidase, N-terminal domain"/>
    <property type="match status" value="1"/>
</dbReference>
<dbReference type="Gene3D" id="1.20.140.10">
    <property type="entry name" value="Butyryl-CoA Dehydrogenase, subunit A, domain 3"/>
    <property type="match status" value="1"/>
</dbReference>
<feature type="domain" description="Acyl-CoA oxidase/dehydrogenase middle" evidence="7">
    <location>
        <begin position="133"/>
        <end position="226"/>
    </location>
</feature>
<dbReference type="Pfam" id="PF00441">
    <property type="entry name" value="Acyl-CoA_dh_1"/>
    <property type="match status" value="1"/>
</dbReference>
<dbReference type="InterPro" id="IPR037069">
    <property type="entry name" value="AcylCoA_DH/ox_N_sf"/>
</dbReference>
<feature type="domain" description="Acyl-CoA dehydrogenase/oxidase C-terminal" evidence="6">
    <location>
        <begin position="238"/>
        <end position="385"/>
    </location>
</feature>
<comment type="cofactor">
    <cofactor evidence="1 5">
        <name>FAD</name>
        <dbReference type="ChEBI" id="CHEBI:57692"/>
    </cofactor>
</comment>
<reference evidence="9 10" key="1">
    <citation type="submission" date="2018-06" db="EMBL/GenBank/DDBJ databases">
        <title>Actinomadura craniellae sp. nov. isolated from marine sponge Craniella sp.</title>
        <authorList>
            <person name="Li L."/>
            <person name="Xu Q.H."/>
            <person name="Lin H.W."/>
            <person name="Lu Y.H."/>
        </authorList>
    </citation>
    <scope>NUCLEOTIDE SEQUENCE [LARGE SCALE GENOMIC DNA]</scope>
    <source>
        <strain evidence="9 10">LHW63021</strain>
    </source>
</reference>
<evidence type="ECO:0000259" key="7">
    <source>
        <dbReference type="Pfam" id="PF02770"/>
    </source>
</evidence>
<dbReference type="InterPro" id="IPR009075">
    <property type="entry name" value="AcylCo_DH/oxidase_C"/>
</dbReference>
<evidence type="ECO:0000313" key="10">
    <source>
        <dbReference type="Proteomes" id="UP000251891"/>
    </source>
</evidence>
<evidence type="ECO:0000259" key="6">
    <source>
        <dbReference type="Pfam" id="PF00441"/>
    </source>
</evidence>
<comment type="caution">
    <text evidence="9">The sequence shown here is derived from an EMBL/GenBank/DDBJ whole genome shotgun (WGS) entry which is preliminary data.</text>
</comment>
<evidence type="ECO:0000256" key="2">
    <source>
        <dbReference type="ARBA" id="ARBA00009347"/>
    </source>
</evidence>
<evidence type="ECO:0000256" key="3">
    <source>
        <dbReference type="ARBA" id="ARBA00022630"/>
    </source>
</evidence>
<comment type="similarity">
    <text evidence="2 5">Belongs to the acyl-CoA dehydrogenase family.</text>
</comment>
<dbReference type="Pfam" id="PF02771">
    <property type="entry name" value="Acyl-CoA_dh_N"/>
    <property type="match status" value="1"/>
</dbReference>
<keyword evidence="5" id="KW-0560">Oxidoreductase</keyword>
<dbReference type="EMBL" id="QLYX01000014">
    <property type="protein sequence ID" value="RAY12243.1"/>
    <property type="molecule type" value="Genomic_DNA"/>
</dbReference>
<dbReference type="SUPFAM" id="SSF56645">
    <property type="entry name" value="Acyl-CoA dehydrogenase NM domain-like"/>
    <property type="match status" value="1"/>
</dbReference>
<dbReference type="Proteomes" id="UP000251891">
    <property type="component" value="Unassembled WGS sequence"/>
</dbReference>
<evidence type="ECO:0000256" key="1">
    <source>
        <dbReference type="ARBA" id="ARBA00001974"/>
    </source>
</evidence>
<dbReference type="InterPro" id="IPR036250">
    <property type="entry name" value="AcylCo_DH-like_C"/>
</dbReference>
<dbReference type="PANTHER" id="PTHR43188:SF1">
    <property type="entry name" value="ACYL-COA DEHYDROGENASE"/>
    <property type="match status" value="1"/>
</dbReference>
<dbReference type="Gene3D" id="2.40.110.10">
    <property type="entry name" value="Butyryl-CoA Dehydrogenase, subunit A, domain 2"/>
    <property type="match status" value="1"/>
</dbReference>
<keyword evidence="10" id="KW-1185">Reference proteome</keyword>
<dbReference type="GO" id="GO:0050660">
    <property type="term" value="F:flavin adenine dinucleotide binding"/>
    <property type="evidence" value="ECO:0007669"/>
    <property type="project" value="InterPro"/>
</dbReference>
<name>A0A365H203_9ACTN</name>
<dbReference type="InterPro" id="IPR046373">
    <property type="entry name" value="Acyl-CoA_Oxase/DH_mid-dom_sf"/>
</dbReference>
<gene>
    <name evidence="9" type="ORF">DPM19_26370</name>
</gene>
<feature type="domain" description="Acyl-CoA dehydrogenase/oxidase N-terminal" evidence="8">
    <location>
        <begin position="19"/>
        <end position="125"/>
    </location>
</feature>
<dbReference type="GO" id="GO:0006635">
    <property type="term" value="P:fatty acid beta-oxidation"/>
    <property type="evidence" value="ECO:0007669"/>
    <property type="project" value="InterPro"/>
</dbReference>
<dbReference type="SUPFAM" id="SSF47203">
    <property type="entry name" value="Acyl-CoA dehydrogenase C-terminal domain-like"/>
    <property type="match status" value="1"/>
</dbReference>
<dbReference type="InterPro" id="IPR045008">
    <property type="entry name" value="ACX4-like"/>
</dbReference>
<protein>
    <submittedName>
        <fullName evidence="9">Acyl-CoA dehydrogenase</fullName>
    </submittedName>
</protein>
<organism evidence="9 10">
    <name type="scientific">Actinomadura craniellae</name>
    <dbReference type="NCBI Taxonomy" id="2231787"/>
    <lineage>
        <taxon>Bacteria</taxon>
        <taxon>Bacillati</taxon>
        <taxon>Actinomycetota</taxon>
        <taxon>Actinomycetes</taxon>
        <taxon>Streptosporangiales</taxon>
        <taxon>Thermomonosporaceae</taxon>
        <taxon>Actinomadura</taxon>
    </lineage>
</organism>
<keyword evidence="3 5" id="KW-0285">Flavoprotein</keyword>